<feature type="non-terminal residue" evidence="3">
    <location>
        <position position="1"/>
    </location>
</feature>
<name>A0A0F9JXM2_9ZZZZ</name>
<dbReference type="EMBL" id="LAZR01015102">
    <property type="protein sequence ID" value="KKM14638.1"/>
    <property type="molecule type" value="Genomic_DNA"/>
</dbReference>
<dbReference type="Pfam" id="PF14579">
    <property type="entry name" value="HHH_6"/>
    <property type="match status" value="1"/>
</dbReference>
<feature type="domain" description="DNA polymerase helix-hairpin-helix motif" evidence="2">
    <location>
        <begin position="1"/>
        <end position="63"/>
    </location>
</feature>
<dbReference type="CDD" id="cd04485">
    <property type="entry name" value="DnaE_OBF"/>
    <property type="match status" value="1"/>
</dbReference>
<protein>
    <submittedName>
        <fullName evidence="3">Uncharacterized protein</fullName>
    </submittedName>
</protein>
<comment type="caution">
    <text evidence="3">The sequence shown here is derived from an EMBL/GenBank/DDBJ whole genome shotgun (WGS) entry which is preliminary data.</text>
</comment>
<evidence type="ECO:0000259" key="1">
    <source>
        <dbReference type="Pfam" id="PF01336"/>
    </source>
</evidence>
<dbReference type="InterPro" id="IPR004805">
    <property type="entry name" value="DnaE2/DnaE/PolC"/>
</dbReference>
<dbReference type="Gene3D" id="1.10.150.870">
    <property type="match status" value="1"/>
</dbReference>
<accession>A0A0F9JXM2</accession>
<dbReference type="GO" id="GO:0008408">
    <property type="term" value="F:3'-5' exonuclease activity"/>
    <property type="evidence" value="ECO:0007669"/>
    <property type="project" value="InterPro"/>
</dbReference>
<dbReference type="AlphaFoldDB" id="A0A0F9JXM2"/>
<feature type="domain" description="OB" evidence="1">
    <location>
        <begin position="158"/>
        <end position="233"/>
    </location>
</feature>
<evidence type="ECO:0000259" key="2">
    <source>
        <dbReference type="Pfam" id="PF14579"/>
    </source>
</evidence>
<dbReference type="InterPro" id="IPR004365">
    <property type="entry name" value="NA-bd_OB_tRNA"/>
</dbReference>
<dbReference type="PANTHER" id="PTHR32294">
    <property type="entry name" value="DNA POLYMERASE III SUBUNIT ALPHA"/>
    <property type="match status" value="1"/>
</dbReference>
<dbReference type="InterPro" id="IPR029460">
    <property type="entry name" value="DNAPol_HHH"/>
</dbReference>
<reference evidence="3" key="1">
    <citation type="journal article" date="2015" name="Nature">
        <title>Complex archaea that bridge the gap between prokaryotes and eukaryotes.</title>
        <authorList>
            <person name="Spang A."/>
            <person name="Saw J.H."/>
            <person name="Jorgensen S.L."/>
            <person name="Zaremba-Niedzwiedzka K."/>
            <person name="Martijn J."/>
            <person name="Lind A.E."/>
            <person name="van Eijk R."/>
            <person name="Schleper C."/>
            <person name="Guy L."/>
            <person name="Ettema T.J."/>
        </authorList>
    </citation>
    <scope>NUCLEOTIDE SEQUENCE</scope>
</reference>
<organism evidence="3">
    <name type="scientific">marine sediment metagenome</name>
    <dbReference type="NCBI Taxonomy" id="412755"/>
    <lineage>
        <taxon>unclassified sequences</taxon>
        <taxon>metagenomes</taxon>
        <taxon>ecological metagenomes</taxon>
    </lineage>
</organism>
<gene>
    <name evidence="3" type="ORF">LCGC14_1704140</name>
</gene>
<sequence length="317" mass="34036">IRFGLGAVKGAGASAVDSILAARGERPFDSIEDYLSRVDFKKVNKKVNESLIKAGAFDSLSKTDGTLPSLGQARSRAMEKFEAAGGQIPSLSLFGDDEDGASPGGGWSEADLLKNEKAALGFYISGNPLSKYAPLLEATGIRSVAGLRNAEDKETVEAAGVVMSIRKLQTRRGDLMAAMVLEDEEAMVEVIVFPELYKTHAGLMDTDRPMLVKGQLEKSEKGLKIIGEDISPLEDLPFRRKENGRAVININGSGAAPEAMRALKDVVDSHKGELPLYLKIRARGSETLLQTAHSITPDLGFIAKVEQYFGKGTVKVV</sequence>
<evidence type="ECO:0000313" key="3">
    <source>
        <dbReference type="EMBL" id="KKM14638.1"/>
    </source>
</evidence>
<dbReference type="Pfam" id="PF01336">
    <property type="entry name" value="tRNA_anti-codon"/>
    <property type="match status" value="1"/>
</dbReference>
<dbReference type="GO" id="GO:0006260">
    <property type="term" value="P:DNA replication"/>
    <property type="evidence" value="ECO:0007669"/>
    <property type="project" value="InterPro"/>
</dbReference>
<dbReference type="GO" id="GO:0003676">
    <property type="term" value="F:nucleic acid binding"/>
    <property type="evidence" value="ECO:0007669"/>
    <property type="project" value="InterPro"/>
</dbReference>
<proteinExistence type="predicted"/>